<protein>
    <submittedName>
        <fullName evidence="1">Methyltransferase str3</fullName>
    </submittedName>
</protein>
<sequence length="262" mass="28662">MASISTEYPLIADGAEWERLDAMHNGIANYLDHKLSPADLGQPRKILEIGSGSGAWAFQAAEAYPDADVLAIDINPLPPRPLPSNVRFERIDIMDPFPFSAGSFDVVHARMVLCHLTRGITALPRIIDLVAPGGWLLIDEVDFRHETARVENAPGVKGGFTGVVTSMKSHQGDPHFGKILRAALERSNAFSEININLVDVPMNPTAEVRLKDPALEGLSKTMPGGLTREVQQAFIAEMGAEVGGDWSYSVDMYFSWARKRIV</sequence>
<reference evidence="1" key="1">
    <citation type="submission" date="2020-05" db="EMBL/GenBank/DDBJ databases">
        <title>Mycena genomes resolve the evolution of fungal bioluminescence.</title>
        <authorList>
            <person name="Tsai I.J."/>
        </authorList>
    </citation>
    <scope>NUCLEOTIDE SEQUENCE</scope>
    <source>
        <strain evidence="1">160909Yilan</strain>
    </source>
</reference>
<dbReference type="AlphaFoldDB" id="A0A8H6XZN1"/>
<keyword evidence="2" id="KW-1185">Reference proteome</keyword>
<dbReference type="Proteomes" id="UP000623467">
    <property type="component" value="Unassembled WGS sequence"/>
</dbReference>
<evidence type="ECO:0000313" key="1">
    <source>
        <dbReference type="EMBL" id="KAF7350558.1"/>
    </source>
</evidence>
<comment type="caution">
    <text evidence="1">The sequence shown here is derived from an EMBL/GenBank/DDBJ whole genome shotgun (WGS) entry which is preliminary data.</text>
</comment>
<dbReference type="CDD" id="cd02440">
    <property type="entry name" value="AdoMet_MTases"/>
    <property type="match status" value="1"/>
</dbReference>
<accession>A0A8H6XZN1</accession>
<keyword evidence="1" id="KW-0808">Transferase</keyword>
<organism evidence="1 2">
    <name type="scientific">Mycena sanguinolenta</name>
    <dbReference type="NCBI Taxonomy" id="230812"/>
    <lineage>
        <taxon>Eukaryota</taxon>
        <taxon>Fungi</taxon>
        <taxon>Dikarya</taxon>
        <taxon>Basidiomycota</taxon>
        <taxon>Agaricomycotina</taxon>
        <taxon>Agaricomycetes</taxon>
        <taxon>Agaricomycetidae</taxon>
        <taxon>Agaricales</taxon>
        <taxon>Marasmiineae</taxon>
        <taxon>Mycenaceae</taxon>
        <taxon>Mycena</taxon>
    </lineage>
</organism>
<dbReference type="OrthoDB" id="506498at2759"/>
<proteinExistence type="predicted"/>
<dbReference type="PANTHER" id="PTHR43591:SF24">
    <property type="entry name" value="2-METHOXY-6-POLYPRENYL-1,4-BENZOQUINOL METHYLASE, MITOCHONDRIAL"/>
    <property type="match status" value="1"/>
</dbReference>
<gene>
    <name evidence="1" type="ORF">MSAN_01615500</name>
</gene>
<dbReference type="Gene3D" id="3.40.50.150">
    <property type="entry name" value="Vaccinia Virus protein VP39"/>
    <property type="match status" value="1"/>
</dbReference>
<dbReference type="GO" id="GO:0008168">
    <property type="term" value="F:methyltransferase activity"/>
    <property type="evidence" value="ECO:0007669"/>
    <property type="project" value="UniProtKB-KW"/>
</dbReference>
<evidence type="ECO:0000313" key="2">
    <source>
        <dbReference type="Proteomes" id="UP000623467"/>
    </source>
</evidence>
<name>A0A8H6XZN1_9AGAR</name>
<dbReference type="Pfam" id="PF13489">
    <property type="entry name" value="Methyltransf_23"/>
    <property type="match status" value="1"/>
</dbReference>
<dbReference type="EMBL" id="JACAZH010000014">
    <property type="protein sequence ID" value="KAF7350558.1"/>
    <property type="molecule type" value="Genomic_DNA"/>
</dbReference>
<dbReference type="PANTHER" id="PTHR43591">
    <property type="entry name" value="METHYLTRANSFERASE"/>
    <property type="match status" value="1"/>
</dbReference>
<dbReference type="InterPro" id="IPR029063">
    <property type="entry name" value="SAM-dependent_MTases_sf"/>
</dbReference>
<dbReference type="GO" id="GO:0032259">
    <property type="term" value="P:methylation"/>
    <property type="evidence" value="ECO:0007669"/>
    <property type="project" value="UniProtKB-KW"/>
</dbReference>
<dbReference type="SUPFAM" id="SSF53335">
    <property type="entry name" value="S-adenosyl-L-methionine-dependent methyltransferases"/>
    <property type="match status" value="1"/>
</dbReference>
<keyword evidence="1" id="KW-0489">Methyltransferase</keyword>